<evidence type="ECO:0000256" key="14">
    <source>
        <dbReference type="ARBA" id="ARBA00023243"/>
    </source>
</evidence>
<evidence type="ECO:0000256" key="8">
    <source>
        <dbReference type="ARBA" id="ARBA00022723"/>
    </source>
</evidence>
<dbReference type="PRINTS" id="PR00674">
    <property type="entry name" value="LIGHTHARVSTB"/>
</dbReference>
<dbReference type="GO" id="GO:0019684">
    <property type="term" value="P:photosynthesis, light reaction"/>
    <property type="evidence" value="ECO:0007669"/>
    <property type="project" value="InterPro"/>
</dbReference>
<dbReference type="InterPro" id="IPR023624">
    <property type="entry name" value="Antenna_beta_dom_sf"/>
</dbReference>
<evidence type="ECO:0000256" key="4">
    <source>
        <dbReference type="ARBA" id="ARBA00022475"/>
    </source>
</evidence>
<dbReference type="InterPro" id="IPR035889">
    <property type="entry name" value="Light-harvesting_complex"/>
</dbReference>
<evidence type="ECO:0000256" key="16">
    <source>
        <dbReference type="SAM" id="Phobius"/>
    </source>
</evidence>
<evidence type="ECO:0000259" key="17">
    <source>
        <dbReference type="Pfam" id="PF00556"/>
    </source>
</evidence>
<dbReference type="GO" id="GO:0005886">
    <property type="term" value="C:plasma membrane"/>
    <property type="evidence" value="ECO:0007669"/>
    <property type="project" value="UniProtKB-SubCell"/>
</dbReference>
<evidence type="ECO:0000256" key="7">
    <source>
        <dbReference type="ARBA" id="ARBA00022692"/>
    </source>
</evidence>
<keyword evidence="14" id="KW-0437">Light-harvesting polypeptide</keyword>
<evidence type="ECO:0000256" key="9">
    <source>
        <dbReference type="ARBA" id="ARBA00022842"/>
    </source>
</evidence>
<keyword evidence="4" id="KW-1003">Cell membrane</keyword>
<dbReference type="Proteomes" id="UP001302429">
    <property type="component" value="Chromosome"/>
</dbReference>
<dbReference type="SUPFAM" id="SSF56918">
    <property type="entry name" value="Light-harvesting complex subunits"/>
    <property type="match status" value="1"/>
</dbReference>
<evidence type="ECO:0000256" key="1">
    <source>
        <dbReference type="ARBA" id="ARBA00002455"/>
    </source>
</evidence>
<evidence type="ECO:0000256" key="6">
    <source>
        <dbReference type="ARBA" id="ARBA00022549"/>
    </source>
</evidence>
<organism evidence="18 19">
    <name type="scientific">Alterisphingorhabdus coralli</name>
    <dbReference type="NCBI Taxonomy" id="3071408"/>
    <lineage>
        <taxon>Bacteria</taxon>
        <taxon>Pseudomonadati</taxon>
        <taxon>Pseudomonadota</taxon>
        <taxon>Alphaproteobacteria</taxon>
        <taxon>Sphingomonadales</taxon>
        <taxon>Sphingomonadaceae</taxon>
        <taxon>Alterisphingorhabdus (ex Yan et al. 2024)</taxon>
    </lineage>
</organism>
<evidence type="ECO:0000256" key="3">
    <source>
        <dbReference type="ARBA" id="ARBA00011052"/>
    </source>
</evidence>
<evidence type="ECO:0000256" key="13">
    <source>
        <dbReference type="ARBA" id="ARBA00023136"/>
    </source>
</evidence>
<keyword evidence="6" id="KW-0042">Antenna complex</keyword>
<feature type="binding site" description="axial binding residue" evidence="15">
    <location>
        <position position="40"/>
    </location>
    <ligand>
        <name>a bacteriochlorophyll</name>
        <dbReference type="ChEBI" id="CHEBI:38201"/>
    </ligand>
    <ligandPart>
        <name>Mg</name>
        <dbReference type="ChEBI" id="CHEBI:25107"/>
    </ligandPart>
</feature>
<evidence type="ECO:0000256" key="10">
    <source>
        <dbReference type="ARBA" id="ARBA00022956"/>
    </source>
</evidence>
<feature type="transmembrane region" description="Helical" evidence="16">
    <location>
        <begin position="31"/>
        <end position="50"/>
    </location>
</feature>
<reference evidence="18 19" key="1">
    <citation type="submission" date="2023-10" db="EMBL/GenBank/DDBJ databases">
        <title>Complete genome sequence of a Sphingomonadaceae bacterium.</title>
        <authorList>
            <person name="Yan C."/>
        </authorList>
    </citation>
    <scope>NUCLEOTIDE SEQUENCE [LARGE SCALE GENOMIC DNA]</scope>
    <source>
        <strain evidence="18 19">SCSIO 66989</strain>
    </source>
</reference>
<evidence type="ECO:0000256" key="12">
    <source>
        <dbReference type="ARBA" id="ARBA00022991"/>
    </source>
</evidence>
<dbReference type="GO" id="GO:0046872">
    <property type="term" value="F:metal ion binding"/>
    <property type="evidence" value="ECO:0007669"/>
    <property type="project" value="UniProtKB-KW"/>
</dbReference>
<keyword evidence="8 15" id="KW-0479">Metal-binding</keyword>
<name>A0AA97I0U0_9SPHN</name>
<dbReference type="Gene3D" id="1.20.5.250">
    <property type="match status" value="1"/>
</dbReference>
<evidence type="ECO:0000313" key="19">
    <source>
        <dbReference type="Proteomes" id="UP001302429"/>
    </source>
</evidence>
<evidence type="ECO:0000256" key="15">
    <source>
        <dbReference type="PIRSR" id="PIRSR002900-1"/>
    </source>
</evidence>
<gene>
    <name evidence="18" type="ORF">RB602_11930</name>
</gene>
<evidence type="ECO:0000313" key="18">
    <source>
        <dbReference type="EMBL" id="WOE74550.1"/>
    </source>
</evidence>
<dbReference type="Pfam" id="PF00556">
    <property type="entry name" value="LHC"/>
    <property type="match status" value="1"/>
</dbReference>
<dbReference type="InterPro" id="IPR000066">
    <property type="entry name" value="Antenna_a/b"/>
</dbReference>
<sequence length="51" mass="5608">MTEADTKVYPTGLTEAEAIEINDGLKWGTRIFAAISVFAHVLAFALTPWLQ</sequence>
<keyword evidence="9 15" id="KW-0460">Magnesium</keyword>
<comment type="function">
    <text evidence="1">Antenna complexes are light-harvesting systems, which transfer the excitation energy to the reaction centers.</text>
</comment>
<dbReference type="GO" id="GO:0030077">
    <property type="term" value="C:plasma membrane light-harvesting complex"/>
    <property type="evidence" value="ECO:0007669"/>
    <property type="project" value="InterPro"/>
</dbReference>
<accession>A0AA97I0U0</accession>
<keyword evidence="12" id="KW-0157">Chromophore</keyword>
<evidence type="ECO:0000256" key="5">
    <source>
        <dbReference type="ARBA" id="ARBA00022494"/>
    </source>
</evidence>
<feature type="domain" description="Antenna complex alpha/beta subunit" evidence="17">
    <location>
        <begin position="17"/>
        <end position="50"/>
    </location>
</feature>
<comment type="similarity">
    <text evidence="3">Belongs to the antenna complex beta subunit family.</text>
</comment>
<proteinExistence type="inferred from homology"/>
<dbReference type="AlphaFoldDB" id="A0AA97I0U0"/>
<dbReference type="KEGG" id="acoa:RB602_11930"/>
<dbReference type="PIRSF" id="PIRSF002900">
    <property type="entry name" value="Antenna_beta"/>
    <property type="match status" value="1"/>
</dbReference>
<protein>
    <submittedName>
        <fullName evidence="18">Light-harvesting protein</fullName>
    </submittedName>
</protein>
<keyword evidence="13 16" id="KW-0472">Membrane</keyword>
<evidence type="ECO:0000256" key="11">
    <source>
        <dbReference type="ARBA" id="ARBA00022989"/>
    </source>
</evidence>
<comment type="subcellular location">
    <subcellularLocation>
        <location evidence="2">Cell inner membrane</location>
        <topology evidence="2">Single-pass type II membrane protein</topology>
    </subcellularLocation>
</comment>
<keyword evidence="19" id="KW-1185">Reference proteome</keyword>
<dbReference type="RefSeq" id="WP_317080807.1">
    <property type="nucleotide sequence ID" value="NZ_CP136594.1"/>
</dbReference>
<evidence type="ECO:0000256" key="2">
    <source>
        <dbReference type="ARBA" id="ARBA00004249"/>
    </source>
</evidence>
<keyword evidence="10" id="KW-0076">Bacteriochlorophyll</keyword>
<keyword evidence="7 16" id="KW-0812">Transmembrane</keyword>
<keyword evidence="11 16" id="KW-1133">Transmembrane helix</keyword>
<dbReference type="GO" id="GO:0042314">
    <property type="term" value="F:bacteriochlorophyll binding"/>
    <property type="evidence" value="ECO:0007669"/>
    <property type="project" value="UniProtKB-KW"/>
</dbReference>
<keyword evidence="5" id="KW-0148">Chlorophyll</keyword>
<dbReference type="InterPro" id="IPR002362">
    <property type="entry name" value="LHB-1/5"/>
</dbReference>
<dbReference type="EMBL" id="CP136594">
    <property type="protein sequence ID" value="WOE74550.1"/>
    <property type="molecule type" value="Genomic_DNA"/>
</dbReference>